<evidence type="ECO:0008006" key="3">
    <source>
        <dbReference type="Google" id="ProtNLM"/>
    </source>
</evidence>
<dbReference type="Proteomes" id="UP000190962">
    <property type="component" value="Unassembled WGS sequence"/>
</dbReference>
<gene>
    <name evidence="1" type="ORF">BOV88_10470</name>
</gene>
<name>A0A1T2EXV2_SOVGS</name>
<dbReference type="AlphaFoldDB" id="A0A1T2EXV2"/>
<dbReference type="PANTHER" id="PTHR21485">
    <property type="entry name" value="HAD SUPERFAMILY MEMBERS CMAS AND KDSC"/>
    <property type="match status" value="1"/>
</dbReference>
<accession>A0A1T2EXV2</accession>
<comment type="caution">
    <text evidence="1">The sequence shown here is derived from an EMBL/GenBank/DDBJ whole genome shotgun (WGS) entry which is preliminary data.</text>
</comment>
<dbReference type="InterPro" id="IPR003329">
    <property type="entry name" value="Cytidylyl_trans"/>
</dbReference>
<dbReference type="Gene3D" id="3.90.550.10">
    <property type="entry name" value="Spore Coat Polysaccharide Biosynthesis Protein SpsA, Chain A"/>
    <property type="match status" value="1"/>
</dbReference>
<sequence>MTSKRTICIIPVRGGSKGIPRKNLSEIKNGISLLEWTIRQALRVYPQQDVYVSTEDGEMTDVARSCGAQVIARPKELATDESTSVSVVEHLLESVDPNADMFALITLLQVTSPLRTDDDVLLAKNKIESGQYDSVVSAFEDKISHPAKMYFLDSDRAIPVAPKYESMRRQDLPKVVQRNGAIFSVTRSFFEHEGRLWGGRTAIVEMPRERSIDIDAPIDLETARSYLGLD</sequence>
<protein>
    <recommendedName>
        <fullName evidence="3">N-acylneuraminate cytidylyltransferase</fullName>
    </recommendedName>
</protein>
<dbReference type="RefSeq" id="WP_078453387.1">
    <property type="nucleotide sequence ID" value="NZ_MPNX01000017.1"/>
</dbReference>
<dbReference type="CDD" id="cd02513">
    <property type="entry name" value="CMP-NeuAc_Synthase"/>
    <property type="match status" value="1"/>
</dbReference>
<reference evidence="1 2" key="1">
    <citation type="submission" date="2016-11" db="EMBL/GenBank/DDBJ databases">
        <title>Mixed transmission modes and dynamic genome evolution in an obligate animal-bacterial symbiosis.</title>
        <authorList>
            <person name="Russell S.L."/>
            <person name="Corbett-Detig R.B."/>
            <person name="Cavanaugh C.M."/>
        </authorList>
    </citation>
    <scope>NUCLEOTIDE SEQUENCE [LARGE SCALE GENOMIC DNA]</scope>
    <source>
        <strain evidence="1">MA-KB16</strain>
    </source>
</reference>
<organism evidence="1 2">
    <name type="scientific">Solemya velum gill symbiont</name>
    <dbReference type="NCBI Taxonomy" id="2340"/>
    <lineage>
        <taxon>Bacteria</taxon>
        <taxon>Pseudomonadati</taxon>
        <taxon>Pseudomonadota</taxon>
        <taxon>Gammaproteobacteria</taxon>
        <taxon>sulfur-oxidizing symbionts</taxon>
    </lineage>
</organism>
<evidence type="ECO:0000313" key="2">
    <source>
        <dbReference type="Proteomes" id="UP000190962"/>
    </source>
</evidence>
<dbReference type="Pfam" id="PF02348">
    <property type="entry name" value="CTP_transf_3"/>
    <property type="match status" value="1"/>
</dbReference>
<evidence type="ECO:0000313" key="1">
    <source>
        <dbReference type="EMBL" id="OOY34301.1"/>
    </source>
</evidence>
<dbReference type="InterPro" id="IPR029044">
    <property type="entry name" value="Nucleotide-diphossugar_trans"/>
</dbReference>
<proteinExistence type="predicted"/>
<dbReference type="GO" id="GO:0008781">
    <property type="term" value="F:N-acylneuraminate cytidylyltransferase activity"/>
    <property type="evidence" value="ECO:0007669"/>
    <property type="project" value="TreeGrafter"/>
</dbReference>
<dbReference type="GeneID" id="86992287"/>
<dbReference type="PANTHER" id="PTHR21485:SF6">
    <property type="entry name" value="N-ACYLNEURAMINATE CYTIDYLYLTRANSFERASE-RELATED"/>
    <property type="match status" value="1"/>
</dbReference>
<dbReference type="SUPFAM" id="SSF53448">
    <property type="entry name" value="Nucleotide-diphospho-sugar transferases"/>
    <property type="match status" value="1"/>
</dbReference>
<dbReference type="EMBL" id="MPNX01000017">
    <property type="protein sequence ID" value="OOY34301.1"/>
    <property type="molecule type" value="Genomic_DNA"/>
</dbReference>
<dbReference type="InterPro" id="IPR050793">
    <property type="entry name" value="CMP-NeuNAc_synthase"/>
</dbReference>